<dbReference type="Gene3D" id="3.40.190.10">
    <property type="entry name" value="Periplasmic binding protein-like II"/>
    <property type="match status" value="2"/>
</dbReference>
<dbReference type="SUPFAM" id="SSF53850">
    <property type="entry name" value="Periplasmic binding protein-like II"/>
    <property type="match status" value="1"/>
</dbReference>
<sequence>MPALDSVHIRAATRGSALALWQTDHVSELLARAASSAGISLTFERVVVETVADARLDIPIWEMGGKGVFVKEIQAAVLDGRADIAVHSGKDLPARTPDELVLAAVPERADPRDILIGSTLAGLRHGATVASGSVRRRAQLAALRPDLVFEGLRGNIAKRLEKSFDFDAIVMAVAAIERLGLDLSDRVVEILEPEVMLPQVAQGALAIECSVSDDAIRTLLAMIEHAPSRIAVDAERAFLDELGGDCNLPAGAFATIDENTIIIEGLLASFDGQTVIRDRRVVDISDGATTGRSIARYLLDDLGGSALLDR</sequence>
<dbReference type="PANTHER" id="PTHR11557">
    <property type="entry name" value="PORPHOBILINOGEN DEAMINASE"/>
    <property type="match status" value="1"/>
</dbReference>
<name>A0A6J6HA71_9ZZZZ</name>
<dbReference type="EC" id="2.5.1.61" evidence="2"/>
<dbReference type="PIRSF" id="PIRSF001438">
    <property type="entry name" value="4pyrrol_synth_OHMeBilane_synth"/>
    <property type="match status" value="1"/>
</dbReference>
<evidence type="ECO:0000256" key="3">
    <source>
        <dbReference type="ARBA" id="ARBA00022679"/>
    </source>
</evidence>
<dbReference type="NCBIfam" id="TIGR00212">
    <property type="entry name" value="hemC"/>
    <property type="match status" value="1"/>
</dbReference>
<protein>
    <recommendedName>
        <fullName evidence="2">hydroxymethylbilane synthase</fullName>
        <ecNumber evidence="2">2.5.1.61</ecNumber>
    </recommendedName>
</protein>
<dbReference type="Pfam" id="PF03900">
    <property type="entry name" value="Porphobil_deamC"/>
    <property type="match status" value="1"/>
</dbReference>
<dbReference type="PRINTS" id="PR00151">
    <property type="entry name" value="PORPHBDMNASE"/>
</dbReference>
<keyword evidence="3" id="KW-0808">Transferase</keyword>
<dbReference type="PANTHER" id="PTHR11557:SF0">
    <property type="entry name" value="PORPHOBILINOGEN DEAMINASE"/>
    <property type="match status" value="1"/>
</dbReference>
<dbReference type="GO" id="GO:0006783">
    <property type="term" value="P:heme biosynthetic process"/>
    <property type="evidence" value="ECO:0007669"/>
    <property type="project" value="TreeGrafter"/>
</dbReference>
<accession>A0A6J6HA71</accession>
<gene>
    <name evidence="7" type="ORF">UFOPK1835_01063</name>
</gene>
<dbReference type="AlphaFoldDB" id="A0A6J6HA71"/>
<dbReference type="EMBL" id="CAEZUP010000041">
    <property type="protein sequence ID" value="CAB4610612.1"/>
    <property type="molecule type" value="Genomic_DNA"/>
</dbReference>
<evidence type="ECO:0000259" key="6">
    <source>
        <dbReference type="Pfam" id="PF03900"/>
    </source>
</evidence>
<dbReference type="HAMAP" id="MF_00260">
    <property type="entry name" value="Porphobil_deam"/>
    <property type="match status" value="1"/>
</dbReference>
<feature type="domain" description="Porphobilinogen deaminase C-terminal" evidence="6">
    <location>
        <begin position="231"/>
        <end position="299"/>
    </location>
</feature>
<reference evidence="7" key="1">
    <citation type="submission" date="2020-05" db="EMBL/GenBank/DDBJ databases">
        <authorList>
            <person name="Chiriac C."/>
            <person name="Salcher M."/>
            <person name="Ghai R."/>
            <person name="Kavagutti S V."/>
        </authorList>
    </citation>
    <scope>NUCLEOTIDE SEQUENCE</scope>
</reference>
<evidence type="ECO:0000256" key="2">
    <source>
        <dbReference type="ARBA" id="ARBA00012655"/>
    </source>
</evidence>
<evidence type="ECO:0000256" key="4">
    <source>
        <dbReference type="ARBA" id="ARBA00023244"/>
    </source>
</evidence>
<dbReference type="InterPro" id="IPR036803">
    <property type="entry name" value="Porphobilinogen_deaminase_C_sf"/>
</dbReference>
<proteinExistence type="inferred from homology"/>
<dbReference type="InterPro" id="IPR022418">
    <property type="entry name" value="Porphobilinogen_deaminase_C"/>
</dbReference>
<feature type="domain" description="Porphobilinogen deaminase N-terminal" evidence="5">
    <location>
        <begin position="9"/>
        <end position="217"/>
    </location>
</feature>
<evidence type="ECO:0000256" key="1">
    <source>
        <dbReference type="ARBA" id="ARBA00005638"/>
    </source>
</evidence>
<dbReference type="InterPro" id="IPR000860">
    <property type="entry name" value="HemC"/>
</dbReference>
<comment type="similarity">
    <text evidence="1">Belongs to the HMBS family.</text>
</comment>
<dbReference type="GO" id="GO:0004418">
    <property type="term" value="F:hydroxymethylbilane synthase activity"/>
    <property type="evidence" value="ECO:0007669"/>
    <property type="project" value="UniProtKB-EC"/>
</dbReference>
<dbReference type="SUPFAM" id="SSF54782">
    <property type="entry name" value="Porphobilinogen deaminase (hydroxymethylbilane synthase), C-terminal domain"/>
    <property type="match status" value="1"/>
</dbReference>
<dbReference type="Gene3D" id="3.30.160.40">
    <property type="entry name" value="Porphobilinogen deaminase, C-terminal domain"/>
    <property type="match status" value="1"/>
</dbReference>
<organism evidence="7">
    <name type="scientific">freshwater metagenome</name>
    <dbReference type="NCBI Taxonomy" id="449393"/>
    <lineage>
        <taxon>unclassified sequences</taxon>
        <taxon>metagenomes</taxon>
        <taxon>ecological metagenomes</taxon>
    </lineage>
</organism>
<evidence type="ECO:0000259" key="5">
    <source>
        <dbReference type="Pfam" id="PF01379"/>
    </source>
</evidence>
<dbReference type="GO" id="GO:0005737">
    <property type="term" value="C:cytoplasm"/>
    <property type="evidence" value="ECO:0007669"/>
    <property type="project" value="TreeGrafter"/>
</dbReference>
<evidence type="ECO:0000313" key="7">
    <source>
        <dbReference type="EMBL" id="CAB4610612.1"/>
    </source>
</evidence>
<dbReference type="InterPro" id="IPR022417">
    <property type="entry name" value="Porphobilin_deaminase_N"/>
</dbReference>
<dbReference type="Pfam" id="PF01379">
    <property type="entry name" value="Porphobil_deam"/>
    <property type="match status" value="1"/>
</dbReference>
<keyword evidence="4" id="KW-0627">Porphyrin biosynthesis</keyword>